<evidence type="ECO:0000313" key="17">
    <source>
        <dbReference type="Proteomes" id="UP000199208"/>
    </source>
</evidence>
<dbReference type="EC" id="6.3.4.14" evidence="4 13"/>
<dbReference type="InterPro" id="IPR016185">
    <property type="entry name" value="PreATP-grasp_dom_sf"/>
</dbReference>
<evidence type="ECO:0000256" key="2">
    <source>
        <dbReference type="ARBA" id="ARBA00004956"/>
    </source>
</evidence>
<dbReference type="AlphaFoldDB" id="A0A1G5RXQ3"/>
<dbReference type="OrthoDB" id="9807469at2"/>
<evidence type="ECO:0000256" key="13">
    <source>
        <dbReference type="RuleBase" id="RU365063"/>
    </source>
</evidence>
<keyword evidence="5 13" id="KW-0436">Ligase</keyword>
<proteinExistence type="predicted"/>
<dbReference type="InterPro" id="IPR011764">
    <property type="entry name" value="Biotin_carboxylation_dom"/>
</dbReference>
<dbReference type="FunFam" id="3.30.1490.20:FF:000018">
    <property type="entry name" value="Biotin carboxylase"/>
    <property type="match status" value="1"/>
</dbReference>
<evidence type="ECO:0000256" key="1">
    <source>
        <dbReference type="ARBA" id="ARBA00003761"/>
    </source>
</evidence>
<keyword evidence="13" id="KW-0276">Fatty acid metabolism</keyword>
<dbReference type="InterPro" id="IPR005479">
    <property type="entry name" value="CPAse_ATP-bd"/>
</dbReference>
<evidence type="ECO:0000259" key="14">
    <source>
        <dbReference type="PROSITE" id="PS50975"/>
    </source>
</evidence>
<evidence type="ECO:0000256" key="12">
    <source>
        <dbReference type="PROSITE-ProRule" id="PRU00409"/>
    </source>
</evidence>
<comment type="catalytic activity">
    <reaction evidence="11 13">
        <text>N(6)-biotinyl-L-lysyl-[protein] + hydrogencarbonate + ATP = N(6)-carboxybiotinyl-L-lysyl-[protein] + ADP + phosphate + H(+)</text>
        <dbReference type="Rhea" id="RHEA:13501"/>
        <dbReference type="Rhea" id="RHEA-COMP:10505"/>
        <dbReference type="Rhea" id="RHEA-COMP:10506"/>
        <dbReference type="ChEBI" id="CHEBI:15378"/>
        <dbReference type="ChEBI" id="CHEBI:17544"/>
        <dbReference type="ChEBI" id="CHEBI:30616"/>
        <dbReference type="ChEBI" id="CHEBI:43474"/>
        <dbReference type="ChEBI" id="CHEBI:83144"/>
        <dbReference type="ChEBI" id="CHEBI:83145"/>
        <dbReference type="ChEBI" id="CHEBI:456216"/>
        <dbReference type="EC" id="6.3.4.14"/>
    </reaction>
</comment>
<dbReference type="GO" id="GO:0004075">
    <property type="term" value="F:biotin carboxylase activity"/>
    <property type="evidence" value="ECO:0007669"/>
    <property type="project" value="UniProtKB-EC"/>
</dbReference>
<evidence type="ECO:0000256" key="3">
    <source>
        <dbReference type="ARBA" id="ARBA00011750"/>
    </source>
</evidence>
<keyword evidence="6" id="KW-0479">Metal-binding</keyword>
<sequence length="459" mass="50280">MIKKILIANRGEIAVRIIRACRELGIQSVAAYSEADRESLHVLLADEDFCIGPASARLSYLNANALIQAAKATGADAIHPGYGFLSENAEFAHACRAAGLSFIGPEAAHIRMMGDKAKAREVMQKAGVPVVPGTEGAVEDLETLRAEAERIGYPLMVKAASGGGGRGMRVVESPDTLENAWQTARSEAKAAFGDDRVYLERRIVKPRHVEVQILADGHSNILTLGERDCSLQRRNQKVVEESPCPALTEAQRQGLYKAAADAARAVQYIGAGTIEFLLDSTGEFYFMEMNTRIQVEHPVTEMVTGIDLIQAQIRIAGGEALSLKQDEVRLNGHAIECRINAEDPAQNFRPAAGTVEALHLAGGFGVRNDFFIYQDYKVPHCYDSMLGKIIVWGETRSEALNRMKRVLDETIISGMKTNLEFQKHLIELEDFQSGDFHTGTLEARLDELILTMNQNSKGA</sequence>
<evidence type="ECO:0000256" key="6">
    <source>
        <dbReference type="ARBA" id="ARBA00022723"/>
    </source>
</evidence>
<dbReference type="RefSeq" id="WP_092590142.1">
    <property type="nucleotide sequence ID" value="NZ_FMWL01000005.1"/>
</dbReference>
<dbReference type="STRING" id="1120920.SAMN03080599_01359"/>
<feature type="domain" description="ATP-grasp" evidence="14">
    <location>
        <begin position="120"/>
        <end position="317"/>
    </location>
</feature>
<protein>
    <recommendedName>
        <fullName evidence="4 13">Biotin carboxylase</fullName>
        <ecNumber evidence="4 13">6.3.4.14</ecNumber>
    </recommendedName>
    <alternativeName>
        <fullName evidence="13">Acetyl-coenzyme A carboxylase biotin carboxylase subunit A</fullName>
    </alternativeName>
</protein>
<dbReference type="PANTHER" id="PTHR48095">
    <property type="entry name" value="PYRUVATE CARBOXYLASE SUBUNIT A"/>
    <property type="match status" value="1"/>
</dbReference>
<dbReference type="InterPro" id="IPR011054">
    <property type="entry name" value="Rudment_hybrid_motif"/>
</dbReference>
<keyword evidence="13" id="KW-0443">Lipid metabolism</keyword>
<evidence type="ECO:0000313" key="16">
    <source>
        <dbReference type="EMBL" id="SCZ78638.1"/>
    </source>
</evidence>
<dbReference type="EMBL" id="FMWL01000005">
    <property type="protein sequence ID" value="SCZ78638.1"/>
    <property type="molecule type" value="Genomic_DNA"/>
</dbReference>
<dbReference type="PANTHER" id="PTHR48095:SF2">
    <property type="entry name" value="BIOTIN CARBOXYLASE, CHLOROPLASTIC"/>
    <property type="match status" value="1"/>
</dbReference>
<evidence type="ECO:0000256" key="8">
    <source>
        <dbReference type="ARBA" id="ARBA00022840"/>
    </source>
</evidence>
<keyword evidence="9" id="KW-0460">Magnesium</keyword>
<dbReference type="Pfam" id="PF02785">
    <property type="entry name" value="Biotin_carb_C"/>
    <property type="match status" value="1"/>
</dbReference>
<keyword evidence="10 13" id="KW-0092">Biotin</keyword>
<dbReference type="FunFam" id="3.40.50.20:FF:000010">
    <property type="entry name" value="Propionyl-CoA carboxylase subunit alpha"/>
    <property type="match status" value="1"/>
</dbReference>
<evidence type="ECO:0000256" key="11">
    <source>
        <dbReference type="ARBA" id="ARBA00048600"/>
    </source>
</evidence>
<comment type="pathway">
    <text evidence="2 13">Lipid metabolism; malonyl-CoA biosynthesis; malonyl-CoA from acetyl-CoA: step 1/1.</text>
</comment>
<organism evidence="16 17">
    <name type="scientific">Acidaminobacter hydrogenoformans DSM 2784</name>
    <dbReference type="NCBI Taxonomy" id="1120920"/>
    <lineage>
        <taxon>Bacteria</taxon>
        <taxon>Bacillati</taxon>
        <taxon>Bacillota</taxon>
        <taxon>Clostridia</taxon>
        <taxon>Peptostreptococcales</taxon>
        <taxon>Acidaminobacteraceae</taxon>
        <taxon>Acidaminobacter</taxon>
    </lineage>
</organism>
<feature type="domain" description="Biotin carboxylation" evidence="15">
    <location>
        <begin position="1"/>
        <end position="446"/>
    </location>
</feature>
<dbReference type="InterPro" id="IPR011761">
    <property type="entry name" value="ATP-grasp"/>
</dbReference>
<dbReference type="NCBIfam" id="TIGR00514">
    <property type="entry name" value="accC"/>
    <property type="match status" value="1"/>
</dbReference>
<gene>
    <name evidence="16" type="ORF">SAMN03080599_01359</name>
</gene>
<dbReference type="SUPFAM" id="SSF51246">
    <property type="entry name" value="Rudiment single hybrid motif"/>
    <property type="match status" value="1"/>
</dbReference>
<comment type="function">
    <text evidence="1 13">This protein is a component of the acetyl coenzyme A carboxylase complex; first, biotin carboxylase catalyzes the carboxylation of the carrier protein and then the transcarboxylase transfers the carboxyl group to form malonyl-CoA.</text>
</comment>
<comment type="subunit">
    <text evidence="3 13">Acetyl-CoA carboxylase is a heterohexamer of biotin carboxyl carrier protein, biotin carboxylase and the two subunits of carboxyl transferase in a 2:2 complex.</text>
</comment>
<evidence type="ECO:0000256" key="7">
    <source>
        <dbReference type="ARBA" id="ARBA00022741"/>
    </source>
</evidence>
<evidence type="ECO:0000256" key="10">
    <source>
        <dbReference type="ARBA" id="ARBA00023267"/>
    </source>
</evidence>
<keyword evidence="8 12" id="KW-0067">ATP-binding</keyword>
<accession>A0A1G5RXQ3</accession>
<evidence type="ECO:0000256" key="4">
    <source>
        <dbReference type="ARBA" id="ARBA00013263"/>
    </source>
</evidence>
<keyword evidence="13" id="KW-0275">Fatty acid biosynthesis</keyword>
<dbReference type="PROSITE" id="PS50975">
    <property type="entry name" value="ATP_GRASP"/>
    <property type="match status" value="1"/>
</dbReference>
<name>A0A1G5RXQ3_9FIRM</name>
<dbReference type="Pfam" id="PF00289">
    <property type="entry name" value="Biotin_carb_N"/>
    <property type="match status" value="1"/>
</dbReference>
<dbReference type="PROSITE" id="PS00866">
    <property type="entry name" value="CPSASE_1"/>
    <property type="match status" value="1"/>
</dbReference>
<dbReference type="GO" id="GO:0006633">
    <property type="term" value="P:fatty acid biosynthetic process"/>
    <property type="evidence" value="ECO:0007669"/>
    <property type="project" value="UniProtKB-KW"/>
</dbReference>
<dbReference type="Gene3D" id="3.30.470.20">
    <property type="entry name" value="ATP-grasp fold, B domain"/>
    <property type="match status" value="1"/>
</dbReference>
<dbReference type="PROSITE" id="PS00867">
    <property type="entry name" value="CPSASE_2"/>
    <property type="match status" value="1"/>
</dbReference>
<dbReference type="InterPro" id="IPR004549">
    <property type="entry name" value="Acetyl_CoA_COase_biotin_COase"/>
</dbReference>
<dbReference type="SUPFAM" id="SSF52440">
    <property type="entry name" value="PreATP-grasp domain"/>
    <property type="match status" value="1"/>
</dbReference>
<dbReference type="GO" id="GO:2001295">
    <property type="term" value="P:malonyl-CoA biosynthetic process"/>
    <property type="evidence" value="ECO:0007669"/>
    <property type="project" value="UniProtKB-UniPathway"/>
</dbReference>
<dbReference type="PROSITE" id="PS50979">
    <property type="entry name" value="BC"/>
    <property type="match status" value="1"/>
</dbReference>
<reference evidence="16 17" key="1">
    <citation type="submission" date="2016-10" db="EMBL/GenBank/DDBJ databases">
        <authorList>
            <person name="de Groot N.N."/>
        </authorList>
    </citation>
    <scope>NUCLEOTIDE SEQUENCE [LARGE SCALE GENOMIC DNA]</scope>
    <source>
        <strain evidence="16 17">DSM 2784</strain>
    </source>
</reference>
<dbReference type="GO" id="GO:0005524">
    <property type="term" value="F:ATP binding"/>
    <property type="evidence" value="ECO:0007669"/>
    <property type="project" value="UniProtKB-UniRule"/>
</dbReference>
<dbReference type="InterPro" id="IPR005482">
    <property type="entry name" value="Biotin_COase_C"/>
</dbReference>
<dbReference type="NCBIfam" id="NF006367">
    <property type="entry name" value="PRK08591.1"/>
    <property type="match status" value="1"/>
</dbReference>
<dbReference type="Pfam" id="PF02786">
    <property type="entry name" value="CPSase_L_D2"/>
    <property type="match status" value="1"/>
</dbReference>
<keyword evidence="13" id="KW-0444">Lipid biosynthesis</keyword>
<dbReference type="GO" id="GO:0046872">
    <property type="term" value="F:metal ion binding"/>
    <property type="evidence" value="ECO:0007669"/>
    <property type="project" value="UniProtKB-KW"/>
</dbReference>
<dbReference type="SMART" id="SM00878">
    <property type="entry name" value="Biotin_carb_C"/>
    <property type="match status" value="1"/>
</dbReference>
<dbReference type="Proteomes" id="UP000199208">
    <property type="component" value="Unassembled WGS sequence"/>
</dbReference>
<dbReference type="FunFam" id="3.30.470.20:FF:000028">
    <property type="entry name" value="Methylcrotonoyl-CoA carboxylase subunit alpha, mitochondrial"/>
    <property type="match status" value="1"/>
</dbReference>
<keyword evidence="7 12" id="KW-0547">Nucleotide-binding</keyword>
<keyword evidence="17" id="KW-1185">Reference proteome</keyword>
<evidence type="ECO:0000256" key="5">
    <source>
        <dbReference type="ARBA" id="ARBA00022598"/>
    </source>
</evidence>
<evidence type="ECO:0000256" key="9">
    <source>
        <dbReference type="ARBA" id="ARBA00022842"/>
    </source>
</evidence>
<dbReference type="SUPFAM" id="SSF56059">
    <property type="entry name" value="Glutathione synthetase ATP-binding domain-like"/>
    <property type="match status" value="1"/>
</dbReference>
<dbReference type="UniPathway" id="UPA00655">
    <property type="reaction ID" value="UER00711"/>
</dbReference>
<dbReference type="InterPro" id="IPR051602">
    <property type="entry name" value="ACC_Biotin_Carboxylase"/>
</dbReference>
<dbReference type="InterPro" id="IPR005481">
    <property type="entry name" value="BC-like_N"/>
</dbReference>
<evidence type="ECO:0000259" key="15">
    <source>
        <dbReference type="PROSITE" id="PS50979"/>
    </source>
</evidence>